<evidence type="ECO:0000256" key="1">
    <source>
        <dbReference type="PROSITE-ProRule" id="PRU00221"/>
    </source>
</evidence>
<gene>
    <name evidence="2" type="ORF">D910_10055</name>
</gene>
<feature type="repeat" description="WD" evidence="1">
    <location>
        <begin position="1"/>
        <end position="35"/>
    </location>
</feature>
<dbReference type="SUPFAM" id="SSF117289">
    <property type="entry name" value="Nucleoporin domain"/>
    <property type="match status" value="1"/>
</dbReference>
<organism evidence="2 3">
    <name type="scientific">Dendroctonus ponderosae</name>
    <name type="common">Mountain pine beetle</name>
    <dbReference type="NCBI Taxonomy" id="77166"/>
    <lineage>
        <taxon>Eukaryota</taxon>
        <taxon>Metazoa</taxon>
        <taxon>Ecdysozoa</taxon>
        <taxon>Arthropoda</taxon>
        <taxon>Hexapoda</taxon>
        <taxon>Insecta</taxon>
        <taxon>Pterygota</taxon>
        <taxon>Neoptera</taxon>
        <taxon>Endopterygota</taxon>
        <taxon>Coleoptera</taxon>
        <taxon>Polyphaga</taxon>
        <taxon>Cucujiformia</taxon>
        <taxon>Curculionidae</taxon>
        <taxon>Scolytinae</taxon>
        <taxon>Dendroctonus</taxon>
    </lineage>
</organism>
<accession>U4URG6</accession>
<dbReference type="OrthoDB" id="691673at2759"/>
<protein>
    <submittedName>
        <fullName evidence="2">Uncharacterized protein</fullName>
    </submittedName>
</protein>
<evidence type="ECO:0000313" key="3">
    <source>
        <dbReference type="Proteomes" id="UP000030742"/>
    </source>
</evidence>
<proteinExistence type="predicted"/>
<dbReference type="InterPro" id="IPR015943">
    <property type="entry name" value="WD40/YVTN_repeat-like_dom_sf"/>
</dbReference>
<name>U4URG6_DENPD</name>
<dbReference type="Gene3D" id="2.130.10.10">
    <property type="entry name" value="YVTN repeat-like/Quinoprotein amine dehydrogenase"/>
    <property type="match status" value="1"/>
</dbReference>
<reference evidence="2 3" key="1">
    <citation type="journal article" date="2013" name="Genome Biol.">
        <title>Draft genome of the mountain pine beetle, Dendroctonus ponderosae Hopkins, a major forest pest.</title>
        <authorList>
            <person name="Keeling C.I."/>
            <person name="Yuen M.M."/>
            <person name="Liao N.Y."/>
            <person name="Docking T.R."/>
            <person name="Chan S.K."/>
            <person name="Taylor G.A."/>
            <person name="Palmquist D.L."/>
            <person name="Jackman S.D."/>
            <person name="Nguyen A."/>
            <person name="Li M."/>
            <person name="Henderson H."/>
            <person name="Janes J.K."/>
            <person name="Zhao Y."/>
            <person name="Pandoh P."/>
            <person name="Moore R."/>
            <person name="Sperling F.A."/>
            <person name="Huber D.P."/>
            <person name="Birol I."/>
            <person name="Jones S.J."/>
            <person name="Bohlmann J."/>
        </authorList>
    </citation>
    <scope>NUCLEOTIDE SEQUENCE</scope>
</reference>
<sequence length="288" mass="32267">IVDVQIIDSHDLFLSCSSDGVLKLWCLREYTCLQTIKLKFPCFRIDGKTIEWSNGCLNPGPKRKQPHTAQVSETEQETFGISDVDEKQFLDQKAKTRPLTDLWERSSVLVTCCNYMAFLRANFANASIEDGFTCPIVPPPPLQNSVLIPANWRFKSETTPCEGSKGNGWDFKKQLENLSFILDKNLLEEAGARSDINYKIAALESQKEKMRSKVALGSPYLALDLPEIQPLELTPDVSLENGTKRQKYAGKIENLLQDAARRDHIFSSSASSAALSRSSRSSVVEIPY</sequence>
<dbReference type="InterPro" id="IPR001680">
    <property type="entry name" value="WD40_rpt"/>
</dbReference>
<dbReference type="EMBL" id="KB632333">
    <property type="protein sequence ID" value="ERL92746.1"/>
    <property type="molecule type" value="Genomic_DNA"/>
</dbReference>
<dbReference type="AlphaFoldDB" id="U4URG6"/>
<dbReference type="Proteomes" id="UP000030742">
    <property type="component" value="Unassembled WGS sequence"/>
</dbReference>
<evidence type="ECO:0000313" key="2">
    <source>
        <dbReference type="EMBL" id="ERL92746.1"/>
    </source>
</evidence>
<keyword evidence="1" id="KW-0853">WD repeat</keyword>
<feature type="non-terminal residue" evidence="2">
    <location>
        <position position="1"/>
    </location>
</feature>
<dbReference type="PROSITE" id="PS50082">
    <property type="entry name" value="WD_REPEATS_2"/>
    <property type="match status" value="1"/>
</dbReference>